<evidence type="ECO:0000313" key="16">
    <source>
        <dbReference type="Proteomes" id="UP000813462"/>
    </source>
</evidence>
<dbReference type="PANTHER" id="PTHR45977:SF19">
    <property type="entry name" value="RING-TYPE DOMAIN-CONTAINING PROTEIN"/>
    <property type="match status" value="1"/>
</dbReference>
<keyword evidence="4" id="KW-0808">Transferase</keyword>
<keyword evidence="7 12" id="KW-0863">Zinc-finger</keyword>
<evidence type="ECO:0000256" key="7">
    <source>
        <dbReference type="ARBA" id="ARBA00022771"/>
    </source>
</evidence>
<evidence type="ECO:0000256" key="3">
    <source>
        <dbReference type="ARBA" id="ARBA00012483"/>
    </source>
</evidence>
<dbReference type="SUPFAM" id="SSF57850">
    <property type="entry name" value="RING/U-box"/>
    <property type="match status" value="1"/>
</dbReference>
<feature type="transmembrane region" description="Helical" evidence="13">
    <location>
        <begin position="191"/>
        <end position="209"/>
    </location>
</feature>
<dbReference type="InterPro" id="IPR013083">
    <property type="entry name" value="Znf_RING/FYVE/PHD"/>
</dbReference>
<accession>A0A978V581</accession>
<dbReference type="InterPro" id="IPR001841">
    <property type="entry name" value="Znf_RING"/>
</dbReference>
<evidence type="ECO:0000256" key="4">
    <source>
        <dbReference type="ARBA" id="ARBA00022679"/>
    </source>
</evidence>
<dbReference type="Gene3D" id="3.30.40.10">
    <property type="entry name" value="Zinc/RING finger domain, C3HC4 (zinc finger)"/>
    <property type="match status" value="1"/>
</dbReference>
<dbReference type="GO" id="GO:0000325">
    <property type="term" value="C:plant-type vacuole"/>
    <property type="evidence" value="ECO:0007669"/>
    <property type="project" value="TreeGrafter"/>
</dbReference>
<dbReference type="Proteomes" id="UP000813462">
    <property type="component" value="Unassembled WGS sequence"/>
</dbReference>
<dbReference type="EMBL" id="JAEACU010000007">
    <property type="protein sequence ID" value="KAH7522514.1"/>
    <property type="molecule type" value="Genomic_DNA"/>
</dbReference>
<dbReference type="GO" id="GO:0061630">
    <property type="term" value="F:ubiquitin protein ligase activity"/>
    <property type="evidence" value="ECO:0007669"/>
    <property type="project" value="UniProtKB-EC"/>
</dbReference>
<dbReference type="GO" id="GO:0016020">
    <property type="term" value="C:membrane"/>
    <property type="evidence" value="ECO:0007669"/>
    <property type="project" value="UniProtKB-SubCell"/>
</dbReference>
<dbReference type="GO" id="GO:0008270">
    <property type="term" value="F:zinc ion binding"/>
    <property type="evidence" value="ECO:0007669"/>
    <property type="project" value="UniProtKB-KW"/>
</dbReference>
<organism evidence="15 16">
    <name type="scientific">Ziziphus jujuba var. spinosa</name>
    <dbReference type="NCBI Taxonomy" id="714518"/>
    <lineage>
        <taxon>Eukaryota</taxon>
        <taxon>Viridiplantae</taxon>
        <taxon>Streptophyta</taxon>
        <taxon>Embryophyta</taxon>
        <taxon>Tracheophyta</taxon>
        <taxon>Spermatophyta</taxon>
        <taxon>Magnoliopsida</taxon>
        <taxon>eudicotyledons</taxon>
        <taxon>Gunneridae</taxon>
        <taxon>Pentapetalae</taxon>
        <taxon>rosids</taxon>
        <taxon>fabids</taxon>
        <taxon>Rosales</taxon>
        <taxon>Rhamnaceae</taxon>
        <taxon>Paliureae</taxon>
        <taxon>Ziziphus</taxon>
    </lineage>
</organism>
<evidence type="ECO:0000256" key="9">
    <source>
        <dbReference type="ARBA" id="ARBA00022833"/>
    </source>
</evidence>
<evidence type="ECO:0000256" key="12">
    <source>
        <dbReference type="PROSITE-ProRule" id="PRU00175"/>
    </source>
</evidence>
<dbReference type="EC" id="2.3.2.27" evidence="3"/>
<dbReference type="AlphaFoldDB" id="A0A978V581"/>
<dbReference type="GO" id="GO:0006511">
    <property type="term" value="P:ubiquitin-dependent protein catabolic process"/>
    <property type="evidence" value="ECO:0007669"/>
    <property type="project" value="TreeGrafter"/>
</dbReference>
<dbReference type="Pfam" id="PF13639">
    <property type="entry name" value="zf-RING_2"/>
    <property type="match status" value="1"/>
</dbReference>
<reference evidence="15" key="1">
    <citation type="journal article" date="2021" name="Front. Plant Sci.">
        <title>Chromosome-Scale Genome Assembly for Chinese Sour Jujube and Insights Into Its Genome Evolution and Domestication Signature.</title>
        <authorList>
            <person name="Shen L.-Y."/>
            <person name="Luo H."/>
            <person name="Wang X.-L."/>
            <person name="Wang X.-M."/>
            <person name="Qiu X.-J."/>
            <person name="Liu H."/>
            <person name="Zhou S.-S."/>
            <person name="Jia K.-H."/>
            <person name="Nie S."/>
            <person name="Bao Y.-T."/>
            <person name="Zhang R.-G."/>
            <person name="Yun Q.-Z."/>
            <person name="Chai Y.-H."/>
            <person name="Lu J.-Y."/>
            <person name="Li Y."/>
            <person name="Zhao S.-W."/>
            <person name="Mao J.-F."/>
            <person name="Jia S.-G."/>
            <person name="Mao Y.-M."/>
        </authorList>
    </citation>
    <scope>NUCLEOTIDE SEQUENCE</scope>
    <source>
        <strain evidence="15">AT0</strain>
        <tissue evidence="15">Leaf</tissue>
    </source>
</reference>
<evidence type="ECO:0000256" key="2">
    <source>
        <dbReference type="ARBA" id="ARBA00004141"/>
    </source>
</evidence>
<comment type="subcellular location">
    <subcellularLocation>
        <location evidence="2">Membrane</location>
        <topology evidence="2">Multi-pass membrane protein</topology>
    </subcellularLocation>
</comment>
<dbReference type="PANTHER" id="PTHR45977">
    <property type="entry name" value="TARGET OF ERK KINASE MPK-1"/>
    <property type="match status" value="1"/>
</dbReference>
<comment type="catalytic activity">
    <reaction evidence="1">
        <text>S-ubiquitinyl-[E2 ubiquitin-conjugating enzyme]-L-cysteine + [acceptor protein]-L-lysine = [E2 ubiquitin-conjugating enzyme]-L-cysteine + N(6)-ubiquitinyl-[acceptor protein]-L-lysine.</text>
        <dbReference type="EC" id="2.3.2.27"/>
    </reaction>
</comment>
<feature type="transmembrane region" description="Helical" evidence="13">
    <location>
        <begin position="123"/>
        <end position="141"/>
    </location>
</feature>
<keyword evidence="9" id="KW-0862">Zinc</keyword>
<feature type="transmembrane region" description="Helical" evidence="13">
    <location>
        <begin position="239"/>
        <end position="258"/>
    </location>
</feature>
<evidence type="ECO:0000256" key="10">
    <source>
        <dbReference type="ARBA" id="ARBA00022989"/>
    </source>
</evidence>
<keyword evidence="5 13" id="KW-0812">Transmembrane</keyword>
<proteinExistence type="predicted"/>
<protein>
    <recommendedName>
        <fullName evidence="3">RING-type E3 ubiquitin transferase</fullName>
        <ecNumber evidence="3">2.3.2.27</ecNumber>
    </recommendedName>
</protein>
<evidence type="ECO:0000256" key="8">
    <source>
        <dbReference type="ARBA" id="ARBA00022786"/>
    </source>
</evidence>
<evidence type="ECO:0000259" key="14">
    <source>
        <dbReference type="PROSITE" id="PS50089"/>
    </source>
</evidence>
<feature type="domain" description="RING-type" evidence="14">
    <location>
        <begin position="318"/>
        <end position="359"/>
    </location>
</feature>
<name>A0A978V581_ZIZJJ</name>
<keyword evidence="10 13" id="KW-1133">Transmembrane helix</keyword>
<evidence type="ECO:0000256" key="6">
    <source>
        <dbReference type="ARBA" id="ARBA00022723"/>
    </source>
</evidence>
<feature type="transmembrane region" description="Helical" evidence="13">
    <location>
        <begin position="93"/>
        <end position="111"/>
    </location>
</feature>
<keyword evidence="6" id="KW-0479">Metal-binding</keyword>
<evidence type="ECO:0000256" key="13">
    <source>
        <dbReference type="SAM" id="Phobius"/>
    </source>
</evidence>
<evidence type="ECO:0000256" key="5">
    <source>
        <dbReference type="ARBA" id="ARBA00022692"/>
    </source>
</evidence>
<dbReference type="GO" id="GO:0016567">
    <property type="term" value="P:protein ubiquitination"/>
    <property type="evidence" value="ECO:0007669"/>
    <property type="project" value="TreeGrafter"/>
</dbReference>
<evidence type="ECO:0000256" key="1">
    <source>
        <dbReference type="ARBA" id="ARBA00000900"/>
    </source>
</evidence>
<keyword evidence="8" id="KW-0833">Ubl conjugation pathway</keyword>
<gene>
    <name evidence="15" type="ORF">FEM48_Zijuj07G0146600</name>
</gene>
<comment type="caution">
    <text evidence="15">The sequence shown here is derived from an EMBL/GenBank/DDBJ whole genome shotgun (WGS) entry which is preliminary data.</text>
</comment>
<keyword evidence="11 13" id="KW-0472">Membrane</keyword>
<evidence type="ECO:0000313" key="15">
    <source>
        <dbReference type="EMBL" id="KAH7522514.1"/>
    </source>
</evidence>
<sequence>MAEQQQQPLHATTARRTGWALRLPFLSTTTFSLPLSRYTTQLLSAADRHRILLGDCVGTQSVADVVDDDDDEDGRSFYGEACAYSKPVMVLDVVWNLAFVMVSVVVLLSSFRERPSSPLRIWVAGYALQCLLHVGCVYFDYQKQWRADLEGLDGFSSSYKRTRHFDLMYAVIARIVSNAKRLETMNTLMSSLWWIIGFYWIVVGGQALLQDSPRLYWLTMVFLAFDVFFIIFCIGMACVIFFGLCCFLPILAFAYAMAIREGASEDEIQTLPKYRFHLHNPFGTCDNGKKLEIVVERLDSDNSSNVKELVLSSEDSECCICLSNYDDGAELYALPCNHHFHCGCISKWLQINATCPLCKFNIMRADTLV</sequence>
<evidence type="ECO:0000256" key="11">
    <source>
        <dbReference type="ARBA" id="ARBA00023136"/>
    </source>
</evidence>
<dbReference type="SMART" id="SM00184">
    <property type="entry name" value="RING"/>
    <property type="match status" value="1"/>
</dbReference>
<dbReference type="PROSITE" id="PS50089">
    <property type="entry name" value="ZF_RING_2"/>
    <property type="match status" value="1"/>
</dbReference>